<protein>
    <submittedName>
        <fullName evidence="1">Uncharacterized protein</fullName>
    </submittedName>
</protein>
<dbReference type="KEGG" id="nti:DNFV4_02295"/>
<gene>
    <name evidence="1" type="ORF">DNFV4_02295</name>
</gene>
<accession>A0AA86MZF0</accession>
<dbReference type="AlphaFoldDB" id="A0AA86MZF0"/>
<name>A0AA86MZF0_9BACT</name>
<evidence type="ECO:0000313" key="1">
    <source>
        <dbReference type="EMBL" id="CAI4031874.1"/>
    </source>
</evidence>
<proteinExistence type="predicted"/>
<evidence type="ECO:0000313" key="2">
    <source>
        <dbReference type="Proteomes" id="UP001179121"/>
    </source>
</evidence>
<reference evidence="1" key="1">
    <citation type="submission" date="2022-10" db="EMBL/GenBank/DDBJ databases">
        <authorList>
            <person name="Koch H."/>
        </authorList>
    </citation>
    <scope>NUCLEOTIDE SEQUENCE</scope>
    <source>
        <strain evidence="1">DNF</strain>
    </source>
</reference>
<dbReference type="Proteomes" id="UP001179121">
    <property type="component" value="Chromosome"/>
</dbReference>
<keyword evidence="2" id="KW-1185">Reference proteome</keyword>
<organism evidence="1 2">
    <name type="scientific">Nitrospira tepida</name>
    <dbReference type="NCBI Taxonomy" id="2973512"/>
    <lineage>
        <taxon>Bacteria</taxon>
        <taxon>Pseudomonadati</taxon>
        <taxon>Nitrospirota</taxon>
        <taxon>Nitrospiria</taxon>
        <taxon>Nitrospirales</taxon>
        <taxon>Nitrospiraceae</taxon>
        <taxon>Nitrospira</taxon>
    </lineage>
</organism>
<sequence length="110" mass="12102">MPAMSESSDITLQRAITTIGQSDPLIKLMQQVQLGRMKPTDPGLRVVTESWLNTYQKVLETSRLPQAAVRRLDPRPRLAVLIEAGVLTPEHQAVTALLSAFDRVLAESPA</sequence>
<dbReference type="EMBL" id="OX365700">
    <property type="protein sequence ID" value="CAI4031874.1"/>
    <property type="molecule type" value="Genomic_DNA"/>
</dbReference>